<dbReference type="EMBL" id="JBGOOS010000002">
    <property type="protein sequence ID" value="MEZ8207517.1"/>
    <property type="molecule type" value="Genomic_DNA"/>
</dbReference>
<reference evidence="1 2" key="1">
    <citation type="submission" date="2024-06" db="EMBL/GenBank/DDBJ databases">
        <authorList>
            <person name="Steensen K."/>
            <person name="Seneca J."/>
            <person name="Bartlau N."/>
            <person name="Yu A.X."/>
            <person name="Polz M.F."/>
        </authorList>
    </citation>
    <scope>NUCLEOTIDE SEQUENCE [LARGE SCALE GENOMIC DNA]</scope>
    <source>
        <strain evidence="1 2">1F146</strain>
    </source>
</reference>
<dbReference type="Gene3D" id="3.90.1140.10">
    <property type="entry name" value="Cyclic phosphodiesterase"/>
    <property type="match status" value="1"/>
</dbReference>
<organism evidence="1 2">
    <name type="scientific">Vibrio bivalvicida</name>
    <dbReference type="NCBI Taxonomy" id="1276888"/>
    <lineage>
        <taxon>Bacteria</taxon>
        <taxon>Pseudomonadati</taxon>
        <taxon>Pseudomonadota</taxon>
        <taxon>Gammaproteobacteria</taxon>
        <taxon>Vibrionales</taxon>
        <taxon>Vibrionaceae</taxon>
        <taxon>Vibrio</taxon>
        <taxon>Vibrio oreintalis group</taxon>
    </lineage>
</organism>
<keyword evidence="2" id="KW-1185">Reference proteome</keyword>
<gene>
    <name evidence="1" type="ORF">ACED39_01830</name>
</gene>
<evidence type="ECO:0000313" key="2">
    <source>
        <dbReference type="Proteomes" id="UP001569151"/>
    </source>
</evidence>
<sequence>MSYRILELDEGEKQELQQTSERIEERFKQAFGCLRHGAVEFCRFDNMFKFETLLILS</sequence>
<protein>
    <submittedName>
        <fullName evidence="1">Uncharacterized protein</fullName>
    </submittedName>
</protein>
<comment type="caution">
    <text evidence="1">The sequence shown here is derived from an EMBL/GenBank/DDBJ whole genome shotgun (WGS) entry which is preliminary data.</text>
</comment>
<accession>A0ABV4MD55</accession>
<dbReference type="RefSeq" id="WP_371717671.1">
    <property type="nucleotide sequence ID" value="NZ_JBGOOF010000002.1"/>
</dbReference>
<proteinExistence type="predicted"/>
<name>A0ABV4MD55_9VIBR</name>
<dbReference type="Proteomes" id="UP001569151">
    <property type="component" value="Unassembled WGS sequence"/>
</dbReference>
<evidence type="ECO:0000313" key="1">
    <source>
        <dbReference type="EMBL" id="MEZ8207517.1"/>
    </source>
</evidence>